<dbReference type="Proteomes" id="UP000684084">
    <property type="component" value="Unassembled WGS sequence"/>
</dbReference>
<feature type="region of interest" description="Disordered" evidence="1">
    <location>
        <begin position="1"/>
        <end position="31"/>
    </location>
</feature>
<dbReference type="OrthoDB" id="3222at2759"/>
<dbReference type="AlphaFoldDB" id="A0A915YU56"/>
<sequence length="86" mass="9150">MADERGAINKSGPSSTYGATENNGESGGTRGASATEDVIVIQDSGWYFIKFRFKEPFAEFLGTFILVAFGVGAIAQTLVDIILVDI</sequence>
<keyword evidence="2" id="KW-1133">Transmembrane helix</keyword>
<keyword evidence="2" id="KW-0812">Transmembrane</keyword>
<feature type="transmembrane region" description="Helical" evidence="2">
    <location>
        <begin position="60"/>
        <end position="84"/>
    </location>
</feature>
<dbReference type="EMBL" id="CAGKOT010000004">
    <property type="protein sequence ID" value="CAB5334625.1"/>
    <property type="molecule type" value="Genomic_DNA"/>
</dbReference>
<protein>
    <submittedName>
        <fullName evidence="3">Uncharacterized protein</fullName>
    </submittedName>
</protein>
<feature type="compositionally biased region" description="Polar residues" evidence="1">
    <location>
        <begin position="11"/>
        <end position="24"/>
    </location>
</feature>
<reference evidence="3" key="1">
    <citation type="submission" date="2020-05" db="EMBL/GenBank/DDBJ databases">
        <authorList>
            <person name="Rincon C."/>
            <person name="Sanders R I."/>
            <person name="Robbins C."/>
            <person name="Chaturvedi A."/>
        </authorList>
    </citation>
    <scope>NUCLEOTIDE SEQUENCE</scope>
    <source>
        <strain evidence="3">CHB12</strain>
    </source>
</reference>
<comment type="caution">
    <text evidence="3">The sequence shown here is derived from an EMBL/GenBank/DDBJ whole genome shotgun (WGS) entry which is preliminary data.</text>
</comment>
<gene>
    <name evidence="3" type="ORF">CHRIB12_LOCUS3195</name>
</gene>
<evidence type="ECO:0000256" key="2">
    <source>
        <dbReference type="SAM" id="Phobius"/>
    </source>
</evidence>
<evidence type="ECO:0000313" key="4">
    <source>
        <dbReference type="Proteomes" id="UP000684084"/>
    </source>
</evidence>
<keyword evidence="2" id="KW-0472">Membrane</keyword>
<evidence type="ECO:0000256" key="1">
    <source>
        <dbReference type="SAM" id="MobiDB-lite"/>
    </source>
</evidence>
<name>A0A915YU56_9GLOM</name>
<accession>A0A915YU56</accession>
<evidence type="ECO:0000313" key="3">
    <source>
        <dbReference type="EMBL" id="CAB5334625.1"/>
    </source>
</evidence>
<organism evidence="3 4">
    <name type="scientific">Rhizophagus irregularis</name>
    <dbReference type="NCBI Taxonomy" id="588596"/>
    <lineage>
        <taxon>Eukaryota</taxon>
        <taxon>Fungi</taxon>
        <taxon>Fungi incertae sedis</taxon>
        <taxon>Mucoromycota</taxon>
        <taxon>Glomeromycotina</taxon>
        <taxon>Glomeromycetes</taxon>
        <taxon>Glomerales</taxon>
        <taxon>Glomeraceae</taxon>
        <taxon>Rhizophagus</taxon>
    </lineage>
</organism>
<proteinExistence type="predicted"/>
<dbReference type="VEuPathDB" id="FungiDB:RhiirFUN_004734"/>